<dbReference type="InterPro" id="IPR011566">
    <property type="entry name" value="Ubq_synth_Coq7"/>
</dbReference>
<feature type="binding site" evidence="8">
    <location>
        <position position="151"/>
    </location>
    <ligand>
        <name>Fe cation</name>
        <dbReference type="ChEBI" id="CHEBI:24875"/>
        <label>2</label>
    </ligand>
</feature>
<comment type="cofactor">
    <cofactor evidence="8">
        <name>Fe cation</name>
        <dbReference type="ChEBI" id="CHEBI:24875"/>
    </cofactor>
    <text evidence="8">Binds 2 iron ions per subunit.</text>
</comment>
<keyword evidence="6 8" id="KW-0503">Monooxygenase</keyword>
<comment type="function">
    <text evidence="8">Catalyzes the hydroxylation of 2-nonaprenyl-3-methyl-6-methoxy-1,4-benzoquinol during ubiquinone biosynthesis.</text>
</comment>
<keyword evidence="7 8" id="KW-0472">Membrane</keyword>
<dbReference type="InterPro" id="IPR012347">
    <property type="entry name" value="Ferritin-like"/>
</dbReference>
<evidence type="ECO:0000256" key="8">
    <source>
        <dbReference type="HAMAP-Rule" id="MF_01658"/>
    </source>
</evidence>
<evidence type="ECO:0000256" key="6">
    <source>
        <dbReference type="ARBA" id="ARBA00023033"/>
    </source>
</evidence>
<comment type="catalytic activity">
    <reaction evidence="8">
        <text>a 5-methoxy-2-methyl-3-(all-trans-polyprenyl)benzene-1,4-diol + AH2 + O2 = a 3-demethylubiquinol + A + H2O</text>
        <dbReference type="Rhea" id="RHEA:50908"/>
        <dbReference type="Rhea" id="RHEA-COMP:10859"/>
        <dbReference type="Rhea" id="RHEA-COMP:10914"/>
        <dbReference type="ChEBI" id="CHEBI:13193"/>
        <dbReference type="ChEBI" id="CHEBI:15377"/>
        <dbReference type="ChEBI" id="CHEBI:15379"/>
        <dbReference type="ChEBI" id="CHEBI:17499"/>
        <dbReference type="ChEBI" id="CHEBI:84167"/>
        <dbReference type="ChEBI" id="CHEBI:84422"/>
        <dbReference type="EC" id="1.14.99.60"/>
    </reaction>
</comment>
<keyword evidence="4 8" id="KW-0560">Oxidoreductase</keyword>
<dbReference type="GO" id="GO:0008682">
    <property type="term" value="F:3-demethoxyubiquinol 3-hydroxylase activity"/>
    <property type="evidence" value="ECO:0007669"/>
    <property type="project" value="UniProtKB-EC"/>
</dbReference>
<evidence type="ECO:0000256" key="7">
    <source>
        <dbReference type="ARBA" id="ARBA00023136"/>
    </source>
</evidence>
<dbReference type="RefSeq" id="WP_009868394.1">
    <property type="nucleotide sequence ID" value="NZ_JXSL01000020.1"/>
</dbReference>
<dbReference type="EC" id="1.14.99.60" evidence="8"/>
<comment type="caution">
    <text evidence="9">The sequence shown here is derived from an EMBL/GenBank/DDBJ whole genome shotgun (WGS) entry which is preliminary data.</text>
</comment>
<feature type="binding site" evidence="8">
    <location>
        <position position="67"/>
    </location>
    <ligand>
        <name>Fe cation</name>
        <dbReference type="ChEBI" id="CHEBI:24875"/>
        <label>1</label>
    </ligand>
</feature>
<dbReference type="PANTHER" id="PTHR11237:SF4">
    <property type="entry name" value="5-DEMETHOXYUBIQUINONE HYDROXYLASE, MITOCHONDRIAL"/>
    <property type="match status" value="1"/>
</dbReference>
<feature type="binding site" evidence="8">
    <location>
        <position position="64"/>
    </location>
    <ligand>
        <name>Fe cation</name>
        <dbReference type="ChEBI" id="CHEBI:24875"/>
        <label>1</label>
    </ligand>
</feature>
<dbReference type="SUPFAM" id="SSF47240">
    <property type="entry name" value="Ferritin-like"/>
    <property type="match status" value="1"/>
</dbReference>
<comment type="pathway">
    <text evidence="1 8">Cofactor biosynthesis; ubiquinone biosynthesis.</text>
</comment>
<dbReference type="GO" id="GO:0046872">
    <property type="term" value="F:metal ion binding"/>
    <property type="evidence" value="ECO:0007669"/>
    <property type="project" value="UniProtKB-KW"/>
</dbReference>
<reference evidence="9 10" key="1">
    <citation type="submission" date="2015-01" db="EMBL/GenBank/DDBJ databases">
        <title>Genome Sequence of Magnetospirillum magnetotacticum Strain MS-1.</title>
        <authorList>
            <person name="Marinov G.K."/>
            <person name="Smalley M.D."/>
            <person name="DeSalvo G."/>
        </authorList>
    </citation>
    <scope>NUCLEOTIDE SEQUENCE [LARGE SCALE GENOMIC DNA]</scope>
    <source>
        <strain evidence="9 10">MS-1</strain>
    </source>
</reference>
<feature type="binding site" evidence="8">
    <location>
        <position position="116"/>
    </location>
    <ligand>
        <name>Fe cation</name>
        <dbReference type="ChEBI" id="CHEBI:24875"/>
        <label>2</label>
    </ligand>
</feature>
<accession>A0A0C2UFB2</accession>
<proteinExistence type="inferred from homology"/>
<evidence type="ECO:0000313" key="10">
    <source>
        <dbReference type="Proteomes" id="UP000031971"/>
    </source>
</evidence>
<evidence type="ECO:0000256" key="4">
    <source>
        <dbReference type="ARBA" id="ARBA00023002"/>
    </source>
</evidence>
<gene>
    <name evidence="8" type="primary">coq7</name>
    <name evidence="9" type="ORF">CCC_02981</name>
</gene>
<dbReference type="Proteomes" id="UP000031971">
    <property type="component" value="Unassembled WGS sequence"/>
</dbReference>
<evidence type="ECO:0000256" key="3">
    <source>
        <dbReference type="ARBA" id="ARBA00022723"/>
    </source>
</evidence>
<dbReference type="STRING" id="272627.CCC_02981"/>
<name>A0A0C2UFB2_PARME</name>
<feature type="binding site" evidence="8">
    <location>
        <position position="32"/>
    </location>
    <ligand>
        <name>Fe cation</name>
        <dbReference type="ChEBI" id="CHEBI:24875"/>
        <label>1</label>
    </ligand>
</feature>
<keyword evidence="3 8" id="KW-0479">Metal-binding</keyword>
<protein>
    <recommendedName>
        <fullName evidence="8">3-demethoxyubiquinol 3-hydroxylase</fullName>
        <shortName evidence="8">DMQ hydroxylase</shortName>
        <ecNumber evidence="8">1.14.99.60</ecNumber>
    </recommendedName>
    <alternativeName>
        <fullName evidence="8">2-nonaprenyl-3-methyl-6-methoxy-1,4-benzoquinol hydroxylase</fullName>
    </alternativeName>
</protein>
<dbReference type="OrthoDB" id="7559360at2"/>
<dbReference type="Pfam" id="PF03232">
    <property type="entry name" value="COQ7"/>
    <property type="match status" value="1"/>
</dbReference>
<dbReference type="UniPathway" id="UPA00232"/>
<dbReference type="Gene3D" id="1.20.1260.10">
    <property type="match status" value="1"/>
</dbReference>
<feature type="binding site" evidence="8">
    <location>
        <position position="64"/>
    </location>
    <ligand>
        <name>Fe cation</name>
        <dbReference type="ChEBI" id="CHEBI:24875"/>
        <label>2</label>
    </ligand>
</feature>
<dbReference type="InterPro" id="IPR009078">
    <property type="entry name" value="Ferritin-like_SF"/>
</dbReference>
<sequence>MNRKKTGGNAIPGDLDHAGLIDRFLRVNQAGELGAVRIYQGQRAILGRKGGPAAPLLKRMAEQEQEHLDTFNRMISERRTRPTILSPLWHLAGFALGAGTALLGEKAAMACTVAVEETIDEHYARQAEQLGEDEAALKDTIVKFRQDELEHRDIGLEHGAEQAPAYPLLSAAIKGGCRLAIWLSERV</sequence>
<evidence type="ECO:0000256" key="5">
    <source>
        <dbReference type="ARBA" id="ARBA00023004"/>
    </source>
</evidence>
<dbReference type="GO" id="GO:0005886">
    <property type="term" value="C:plasma membrane"/>
    <property type="evidence" value="ECO:0007669"/>
    <property type="project" value="UniProtKB-SubCell"/>
</dbReference>
<keyword evidence="2 8" id="KW-0831">Ubiquinone biosynthesis</keyword>
<evidence type="ECO:0000256" key="2">
    <source>
        <dbReference type="ARBA" id="ARBA00022688"/>
    </source>
</evidence>
<dbReference type="AlphaFoldDB" id="A0A0C2UFB2"/>
<feature type="binding site" evidence="8">
    <location>
        <position position="148"/>
    </location>
    <ligand>
        <name>Fe cation</name>
        <dbReference type="ChEBI" id="CHEBI:24875"/>
        <label>1</label>
    </ligand>
</feature>
<evidence type="ECO:0000313" key="9">
    <source>
        <dbReference type="EMBL" id="KIM00193.1"/>
    </source>
</evidence>
<evidence type="ECO:0000256" key="1">
    <source>
        <dbReference type="ARBA" id="ARBA00004749"/>
    </source>
</evidence>
<comment type="subcellular location">
    <subcellularLocation>
        <location evidence="8">Cell membrane</location>
        <topology evidence="8">Peripheral membrane protein</topology>
    </subcellularLocation>
</comment>
<dbReference type="EMBL" id="JXSL01000020">
    <property type="protein sequence ID" value="KIM00193.1"/>
    <property type="molecule type" value="Genomic_DNA"/>
</dbReference>
<organism evidence="9 10">
    <name type="scientific">Paramagnetospirillum magnetotacticum MS-1</name>
    <dbReference type="NCBI Taxonomy" id="272627"/>
    <lineage>
        <taxon>Bacteria</taxon>
        <taxon>Pseudomonadati</taxon>
        <taxon>Pseudomonadota</taxon>
        <taxon>Alphaproteobacteria</taxon>
        <taxon>Rhodospirillales</taxon>
        <taxon>Magnetospirillaceae</taxon>
        <taxon>Paramagnetospirillum</taxon>
    </lineage>
</organism>
<comment type="similarity">
    <text evidence="8">Belongs to the COQ7 family.</text>
</comment>
<dbReference type="HAMAP" id="MF_01658">
    <property type="entry name" value="COQ7"/>
    <property type="match status" value="1"/>
</dbReference>
<dbReference type="CDD" id="cd01042">
    <property type="entry name" value="DMQH"/>
    <property type="match status" value="1"/>
</dbReference>
<feature type="binding site" evidence="8">
    <location>
        <position position="148"/>
    </location>
    <ligand>
        <name>Fe cation</name>
        <dbReference type="ChEBI" id="CHEBI:24875"/>
        <label>2</label>
    </ligand>
</feature>
<dbReference type="GO" id="GO:0006744">
    <property type="term" value="P:ubiquinone biosynthetic process"/>
    <property type="evidence" value="ECO:0007669"/>
    <property type="project" value="UniProtKB-UniRule"/>
</dbReference>
<dbReference type="PANTHER" id="PTHR11237">
    <property type="entry name" value="COENZYME Q10 BIOSYNTHESIS PROTEIN 7"/>
    <property type="match status" value="1"/>
</dbReference>
<keyword evidence="5 8" id="KW-0408">Iron</keyword>
<keyword evidence="10" id="KW-1185">Reference proteome</keyword>
<keyword evidence="8" id="KW-1003">Cell membrane</keyword>